<organism evidence="1 2">
    <name type="scientific">Psychromonas marina</name>
    <dbReference type="NCBI Taxonomy" id="88364"/>
    <lineage>
        <taxon>Bacteria</taxon>
        <taxon>Pseudomonadati</taxon>
        <taxon>Pseudomonadota</taxon>
        <taxon>Gammaproteobacteria</taxon>
        <taxon>Alteromonadales</taxon>
        <taxon>Psychromonadaceae</taxon>
        <taxon>Psychromonas</taxon>
    </lineage>
</organism>
<comment type="caution">
    <text evidence="1">The sequence shown here is derived from an EMBL/GenBank/DDBJ whole genome shotgun (WGS) entry which is preliminary data.</text>
</comment>
<dbReference type="InterPro" id="IPR019630">
    <property type="entry name" value="DUF2496_YbaM-rel"/>
</dbReference>
<evidence type="ECO:0000313" key="1">
    <source>
        <dbReference type="EMBL" id="GLS91690.1"/>
    </source>
</evidence>
<sequence length="53" mass="5927">MSEQHHSLADAPPAVQIAVDLIELLEENKIESKMAIEALEIVLNDFKKKAQVK</sequence>
<proteinExistence type="predicted"/>
<dbReference type="RefSeq" id="WP_284204794.1">
    <property type="nucleotide sequence ID" value="NZ_BSPQ01000013.1"/>
</dbReference>
<gene>
    <name evidence="1" type="ORF">GCM10007916_27590</name>
</gene>
<evidence type="ECO:0000313" key="2">
    <source>
        <dbReference type="Proteomes" id="UP001157353"/>
    </source>
</evidence>
<dbReference type="Pfam" id="PF10689">
    <property type="entry name" value="DUF2496"/>
    <property type="match status" value="1"/>
</dbReference>
<name>A0ABQ6E2Z7_9GAMM</name>
<dbReference type="EMBL" id="BSPQ01000013">
    <property type="protein sequence ID" value="GLS91690.1"/>
    <property type="molecule type" value="Genomic_DNA"/>
</dbReference>
<accession>A0ABQ6E2Z7</accession>
<dbReference type="Proteomes" id="UP001157353">
    <property type="component" value="Unassembled WGS sequence"/>
</dbReference>
<reference evidence="2" key="1">
    <citation type="journal article" date="2019" name="Int. J. Syst. Evol. Microbiol.">
        <title>The Global Catalogue of Microorganisms (GCM) 10K type strain sequencing project: providing services to taxonomists for standard genome sequencing and annotation.</title>
        <authorList>
            <consortium name="The Broad Institute Genomics Platform"/>
            <consortium name="The Broad Institute Genome Sequencing Center for Infectious Disease"/>
            <person name="Wu L."/>
            <person name="Ma J."/>
        </authorList>
    </citation>
    <scope>NUCLEOTIDE SEQUENCE [LARGE SCALE GENOMIC DNA]</scope>
    <source>
        <strain evidence="2">NBRC 103166</strain>
    </source>
</reference>
<keyword evidence="2" id="KW-1185">Reference proteome</keyword>
<protein>
    <submittedName>
        <fullName evidence="1">DUF2496 domain-containing protein</fullName>
    </submittedName>
</protein>